<dbReference type="GO" id="GO:0005737">
    <property type="term" value="C:cytoplasm"/>
    <property type="evidence" value="ECO:0007669"/>
    <property type="project" value="TreeGrafter"/>
</dbReference>
<keyword evidence="1" id="KW-1133">Transmembrane helix</keyword>
<dbReference type="EMBL" id="CP151512">
    <property type="protein sequence ID" value="WZN65646.1"/>
    <property type="molecule type" value="Genomic_DNA"/>
</dbReference>
<feature type="domain" description="Glutaredoxin" evidence="2">
    <location>
        <begin position="77"/>
        <end position="140"/>
    </location>
</feature>
<dbReference type="SUPFAM" id="SSF52833">
    <property type="entry name" value="Thioredoxin-like"/>
    <property type="match status" value="1"/>
</dbReference>
<dbReference type="GO" id="GO:0015038">
    <property type="term" value="F:glutathione disulfide oxidoreductase activity"/>
    <property type="evidence" value="ECO:0007669"/>
    <property type="project" value="TreeGrafter"/>
</dbReference>
<dbReference type="AlphaFoldDB" id="A0AAX4PIH6"/>
<accession>A0AAX4PIH6</accession>
<protein>
    <submittedName>
        <fullName evidence="3">Glutaredoxin</fullName>
    </submittedName>
</protein>
<feature type="transmembrane region" description="Helical" evidence="1">
    <location>
        <begin position="29"/>
        <end position="51"/>
    </location>
</feature>
<dbReference type="PROSITE" id="PS51354">
    <property type="entry name" value="GLUTAREDOXIN_2"/>
    <property type="match status" value="1"/>
</dbReference>
<evidence type="ECO:0000313" key="3">
    <source>
        <dbReference type="EMBL" id="WZN65646.1"/>
    </source>
</evidence>
<keyword evidence="1" id="KW-0472">Membrane</keyword>
<dbReference type="InterPro" id="IPR036249">
    <property type="entry name" value="Thioredoxin-like_sf"/>
</dbReference>
<evidence type="ECO:0000259" key="2">
    <source>
        <dbReference type="Pfam" id="PF00462"/>
    </source>
</evidence>
<dbReference type="PANTHER" id="PTHR45694">
    <property type="entry name" value="GLUTAREDOXIN 2"/>
    <property type="match status" value="1"/>
</dbReference>
<dbReference type="InterPro" id="IPR014025">
    <property type="entry name" value="Glutaredoxin_subgr"/>
</dbReference>
<evidence type="ECO:0000313" key="4">
    <source>
        <dbReference type="Proteomes" id="UP001472866"/>
    </source>
</evidence>
<dbReference type="PANTHER" id="PTHR45694:SF18">
    <property type="entry name" value="GLUTAREDOXIN-1-RELATED"/>
    <property type="match status" value="1"/>
</dbReference>
<evidence type="ECO:0000256" key="1">
    <source>
        <dbReference type="SAM" id="Phobius"/>
    </source>
</evidence>
<gene>
    <name evidence="3" type="ORF">HKI87_12g72060</name>
</gene>
<dbReference type="Pfam" id="PF00462">
    <property type="entry name" value="Glutaredoxin"/>
    <property type="match status" value="1"/>
</dbReference>
<name>A0AAX4PIH6_9CHLO</name>
<reference evidence="3 4" key="1">
    <citation type="submission" date="2024-03" db="EMBL/GenBank/DDBJ databases">
        <title>Complete genome sequence of the green alga Chloropicon roscoffensis RCC1871.</title>
        <authorList>
            <person name="Lemieux C."/>
            <person name="Pombert J.-F."/>
            <person name="Otis C."/>
            <person name="Turmel M."/>
        </authorList>
    </citation>
    <scope>NUCLEOTIDE SEQUENCE [LARGE SCALE GENOMIC DNA]</scope>
    <source>
        <strain evidence="3 4">RCC1871</strain>
    </source>
</reference>
<keyword evidence="4" id="KW-1185">Reference proteome</keyword>
<dbReference type="Gene3D" id="3.40.30.10">
    <property type="entry name" value="Glutaredoxin"/>
    <property type="match status" value="1"/>
</dbReference>
<proteinExistence type="predicted"/>
<dbReference type="PRINTS" id="PR00160">
    <property type="entry name" value="GLUTAREDOXIN"/>
</dbReference>
<dbReference type="GO" id="GO:0034599">
    <property type="term" value="P:cellular response to oxidative stress"/>
    <property type="evidence" value="ECO:0007669"/>
    <property type="project" value="TreeGrafter"/>
</dbReference>
<sequence length="162" mass="18526">MDDTYYSYDPKRKEGARGIAARIRRNKQVLVLAGLAVLFVLGYVGLAGPWATEDLQKDDTKETLRQRILRQNGEHDVVVYSKTWCPYSKRVKRLFQEIGQDYKAYEVNWLEDDEEEYQETLKGITGIRTVPQVFVFGEFVGGSDDTMVAYESGKLERMLAGG</sequence>
<keyword evidence="1" id="KW-0812">Transmembrane</keyword>
<dbReference type="InterPro" id="IPR002109">
    <property type="entry name" value="Glutaredoxin"/>
</dbReference>
<dbReference type="Proteomes" id="UP001472866">
    <property type="component" value="Chromosome 12"/>
</dbReference>
<organism evidence="3 4">
    <name type="scientific">Chloropicon roscoffensis</name>
    <dbReference type="NCBI Taxonomy" id="1461544"/>
    <lineage>
        <taxon>Eukaryota</taxon>
        <taxon>Viridiplantae</taxon>
        <taxon>Chlorophyta</taxon>
        <taxon>Chloropicophyceae</taxon>
        <taxon>Chloropicales</taxon>
        <taxon>Chloropicaceae</taxon>
        <taxon>Chloropicon</taxon>
    </lineage>
</organism>
<dbReference type="CDD" id="cd03419">
    <property type="entry name" value="GRX_GRXh_1_2_like"/>
    <property type="match status" value="1"/>
</dbReference>